<reference evidence="9 10" key="1">
    <citation type="submission" date="2023-07" db="EMBL/GenBank/DDBJ databases">
        <authorList>
            <person name="Girao M."/>
            <person name="Carvalho M.F."/>
        </authorList>
    </citation>
    <scope>NUCLEOTIDE SEQUENCE [LARGE SCALE GENOMIC DNA]</scope>
    <source>
        <strain evidence="9 10">YIM65754</strain>
    </source>
</reference>
<feature type="transmembrane region" description="Helical" evidence="8">
    <location>
        <begin position="42"/>
        <end position="60"/>
    </location>
</feature>
<evidence type="ECO:0000313" key="9">
    <source>
        <dbReference type="EMBL" id="MEE2057116.1"/>
    </source>
</evidence>
<keyword evidence="3" id="KW-0813">Transport</keyword>
<gene>
    <name evidence="9" type="ORF">Q7514_06195</name>
</gene>
<organism evidence="9 10">
    <name type="scientific">Rhodococcus artemisiae</name>
    <dbReference type="NCBI Taxonomy" id="714159"/>
    <lineage>
        <taxon>Bacteria</taxon>
        <taxon>Bacillati</taxon>
        <taxon>Actinomycetota</taxon>
        <taxon>Actinomycetes</taxon>
        <taxon>Mycobacteriales</taxon>
        <taxon>Nocardiaceae</taxon>
        <taxon>Rhodococcus</taxon>
    </lineage>
</organism>
<keyword evidence="4 8" id="KW-1003">Cell membrane</keyword>
<dbReference type="PANTHER" id="PTHR30269:SF37">
    <property type="entry name" value="MEMBRANE TRANSPORTER PROTEIN"/>
    <property type="match status" value="1"/>
</dbReference>
<dbReference type="RefSeq" id="WP_330132369.1">
    <property type="nucleotide sequence ID" value="NZ_JAUTXY010000002.1"/>
</dbReference>
<comment type="subcellular location">
    <subcellularLocation>
        <location evidence="1 8">Cell membrane</location>
        <topology evidence="1 8">Multi-pass membrane protein</topology>
    </subcellularLocation>
</comment>
<evidence type="ECO:0000313" key="10">
    <source>
        <dbReference type="Proteomes" id="UP001336020"/>
    </source>
</evidence>
<evidence type="ECO:0000256" key="1">
    <source>
        <dbReference type="ARBA" id="ARBA00004651"/>
    </source>
</evidence>
<evidence type="ECO:0000256" key="4">
    <source>
        <dbReference type="ARBA" id="ARBA00022475"/>
    </source>
</evidence>
<dbReference type="Proteomes" id="UP001336020">
    <property type="component" value="Unassembled WGS sequence"/>
</dbReference>
<name>A0ABU7L6E5_9NOCA</name>
<keyword evidence="7 8" id="KW-0472">Membrane</keyword>
<sequence>MSIAAFAVVAAAVCVASCMQASIGFGMGMLAAPVVALVEPTLLPATLIMSATLVTLIVVVRERASLDFRGTGWALAGRVPGTVAGTLLLVWIPESGLTLLLAAVVLGGTVVTLLGWNPAPVARNMAIAGAASGLLGTATSIGGPPMALVNSGREGAAVRGNMSAFFLVGSLMSLAALAIAGRMHSGTGTAFLALVPAVLLGYVASRWVNRLLDKDRLRTVSIVVSAAGAVLLLGHQVLLAT</sequence>
<evidence type="ECO:0000256" key="6">
    <source>
        <dbReference type="ARBA" id="ARBA00022989"/>
    </source>
</evidence>
<dbReference type="EMBL" id="JAUTXY010000002">
    <property type="protein sequence ID" value="MEE2057116.1"/>
    <property type="molecule type" value="Genomic_DNA"/>
</dbReference>
<feature type="transmembrane region" description="Helical" evidence="8">
    <location>
        <begin position="163"/>
        <end position="183"/>
    </location>
</feature>
<feature type="transmembrane region" description="Helical" evidence="8">
    <location>
        <begin position="220"/>
        <end position="239"/>
    </location>
</feature>
<protein>
    <recommendedName>
        <fullName evidence="8">Probable membrane transporter protein</fullName>
    </recommendedName>
</protein>
<keyword evidence="10" id="KW-1185">Reference proteome</keyword>
<feature type="transmembrane region" description="Helical" evidence="8">
    <location>
        <begin position="189"/>
        <end position="208"/>
    </location>
</feature>
<dbReference type="InterPro" id="IPR002781">
    <property type="entry name" value="TM_pro_TauE-like"/>
</dbReference>
<evidence type="ECO:0000256" key="3">
    <source>
        <dbReference type="ARBA" id="ARBA00022448"/>
    </source>
</evidence>
<comment type="caution">
    <text evidence="9">The sequence shown here is derived from an EMBL/GenBank/DDBJ whole genome shotgun (WGS) entry which is preliminary data.</text>
</comment>
<comment type="similarity">
    <text evidence="2 8">Belongs to the 4-toluene sulfonate uptake permease (TSUP) (TC 2.A.102) family.</text>
</comment>
<feature type="transmembrane region" description="Helical" evidence="8">
    <location>
        <begin position="98"/>
        <end position="116"/>
    </location>
</feature>
<dbReference type="InterPro" id="IPR052017">
    <property type="entry name" value="TSUP"/>
</dbReference>
<accession>A0ABU7L6E5</accession>
<proteinExistence type="inferred from homology"/>
<evidence type="ECO:0000256" key="7">
    <source>
        <dbReference type="ARBA" id="ARBA00023136"/>
    </source>
</evidence>
<keyword evidence="6 8" id="KW-1133">Transmembrane helix</keyword>
<evidence type="ECO:0000256" key="5">
    <source>
        <dbReference type="ARBA" id="ARBA00022692"/>
    </source>
</evidence>
<evidence type="ECO:0000256" key="8">
    <source>
        <dbReference type="RuleBase" id="RU363041"/>
    </source>
</evidence>
<dbReference type="PANTHER" id="PTHR30269">
    <property type="entry name" value="TRANSMEMBRANE PROTEIN YFCA"/>
    <property type="match status" value="1"/>
</dbReference>
<dbReference type="Pfam" id="PF01925">
    <property type="entry name" value="TauE"/>
    <property type="match status" value="1"/>
</dbReference>
<feature type="transmembrane region" description="Helical" evidence="8">
    <location>
        <begin position="72"/>
        <end position="92"/>
    </location>
</feature>
<keyword evidence="5 8" id="KW-0812">Transmembrane</keyword>
<evidence type="ECO:0000256" key="2">
    <source>
        <dbReference type="ARBA" id="ARBA00009142"/>
    </source>
</evidence>